<dbReference type="InterPro" id="IPR023365">
    <property type="entry name" value="Sortase_dom-sf"/>
</dbReference>
<dbReference type="CDD" id="cd05827">
    <property type="entry name" value="Sortase_C"/>
    <property type="match status" value="1"/>
</dbReference>
<keyword evidence="5" id="KW-1185">Reference proteome</keyword>
<dbReference type="Gene3D" id="2.40.260.10">
    <property type="entry name" value="Sortase"/>
    <property type="match status" value="1"/>
</dbReference>
<evidence type="ECO:0000313" key="4">
    <source>
        <dbReference type="EMBL" id="OLU41768.1"/>
    </source>
</evidence>
<evidence type="ECO:0000256" key="2">
    <source>
        <dbReference type="PIRSR" id="PIRSR605754-1"/>
    </source>
</evidence>
<proteinExistence type="predicted"/>
<comment type="caution">
    <text evidence="4">The sequence shown here is derived from an EMBL/GenBank/DDBJ whole genome shotgun (WGS) entry which is preliminary data.</text>
</comment>
<feature type="active site" description="Proton donor/acceptor" evidence="2">
    <location>
        <position position="175"/>
    </location>
</feature>
<gene>
    <name evidence="4" type="ORF">BO222_02735</name>
</gene>
<dbReference type="NCBIfam" id="NF033745">
    <property type="entry name" value="class_C_sortase"/>
    <property type="match status" value="1"/>
</dbReference>
<dbReference type="Pfam" id="PF04203">
    <property type="entry name" value="Sortase"/>
    <property type="match status" value="1"/>
</dbReference>
<reference evidence="4 5" key="1">
    <citation type="submission" date="2016-11" db="EMBL/GenBank/DDBJ databases">
        <title>Description of two novel members of the family Erysipelotrichaceae: Ileibacterium lipovorans gen. nov., sp. nov. and Dubosiella newyorkensis, gen. nov., sp. nov.</title>
        <authorList>
            <person name="Cox L.M."/>
            <person name="Sohn J."/>
            <person name="Tyrrell K.L."/>
            <person name="Citron D.M."/>
            <person name="Lawson P.A."/>
            <person name="Patel N.B."/>
            <person name="Iizumi T."/>
            <person name="Perez-Perez G.I."/>
            <person name="Goldstein E.J."/>
            <person name="Blaser M.J."/>
        </authorList>
    </citation>
    <scope>NUCLEOTIDE SEQUENCE [LARGE SCALE GENOMIC DNA]</scope>
    <source>
        <strain evidence="4 5">NYU-BL-A3</strain>
    </source>
</reference>
<dbReference type="GeneID" id="82202148"/>
<accession>A0A1U7NI03</accession>
<dbReference type="SUPFAM" id="SSF63817">
    <property type="entry name" value="Sortase"/>
    <property type="match status" value="1"/>
</dbReference>
<feature type="transmembrane region" description="Helical" evidence="3">
    <location>
        <begin position="273"/>
        <end position="296"/>
    </location>
</feature>
<protein>
    <recommendedName>
        <fullName evidence="6">Class C sortase</fullName>
    </recommendedName>
</protein>
<dbReference type="OrthoDB" id="1648028at2"/>
<keyword evidence="3" id="KW-1133">Transmembrane helix</keyword>
<dbReference type="AlphaFoldDB" id="A0A1U7NI03"/>
<dbReference type="EMBL" id="MPJW01000076">
    <property type="protein sequence ID" value="OLU41768.1"/>
    <property type="molecule type" value="Genomic_DNA"/>
</dbReference>
<evidence type="ECO:0000313" key="5">
    <source>
        <dbReference type="Proteomes" id="UP000186341"/>
    </source>
</evidence>
<feature type="transmembrane region" description="Helical" evidence="3">
    <location>
        <begin position="40"/>
        <end position="62"/>
    </location>
</feature>
<keyword evidence="3" id="KW-0472">Membrane</keyword>
<feature type="active site" description="Acyl-thioester intermediate" evidence="2">
    <location>
        <position position="237"/>
    </location>
</feature>
<sequence>MKTLRQENSVQTGLRSKKNRFENLQKGRLSGFQKISIKRILGGFSILCGLILCLLVLILPMVDWVQNQNLIDTFQSDVLDQSYKQIEHEMKRAKKWNIELSALSFPLNEQKAEEYRSILNYQDGIMGVIDIPSIDVHLPIYHSTSAQVLSHGVGHLETTPFPIGQRGMHSALSAHTGSASGRLFTRLDELETGDLFWVQTADQKMTYQVKKIQVVDPDDLSVLQPQKDQDLISLITCTPYGINSHRLIVTGQRIPNIEEKETVIQSKRGSLTYWLMLLLPLLILVIGLVVITIRIFRKGWWK</sequence>
<evidence type="ECO:0000256" key="1">
    <source>
        <dbReference type="ARBA" id="ARBA00022801"/>
    </source>
</evidence>
<evidence type="ECO:0000256" key="3">
    <source>
        <dbReference type="SAM" id="Phobius"/>
    </source>
</evidence>
<dbReference type="InterPro" id="IPR042002">
    <property type="entry name" value="Sortase_C"/>
</dbReference>
<dbReference type="NCBIfam" id="TIGR01076">
    <property type="entry name" value="sortase_fam"/>
    <property type="match status" value="1"/>
</dbReference>
<organism evidence="4 5">
    <name type="scientific">Ileibacterium valens</name>
    <dbReference type="NCBI Taxonomy" id="1862668"/>
    <lineage>
        <taxon>Bacteria</taxon>
        <taxon>Bacillati</taxon>
        <taxon>Bacillota</taxon>
        <taxon>Erysipelotrichia</taxon>
        <taxon>Erysipelotrichales</taxon>
        <taxon>Erysipelotrichaceae</taxon>
        <taxon>Ileibacterium</taxon>
    </lineage>
</organism>
<dbReference type="InterPro" id="IPR005754">
    <property type="entry name" value="Sortase"/>
</dbReference>
<dbReference type="GO" id="GO:0016787">
    <property type="term" value="F:hydrolase activity"/>
    <property type="evidence" value="ECO:0007669"/>
    <property type="project" value="UniProtKB-KW"/>
</dbReference>
<name>A0A1U7NI03_9FIRM</name>
<evidence type="ECO:0008006" key="6">
    <source>
        <dbReference type="Google" id="ProtNLM"/>
    </source>
</evidence>
<dbReference type="RefSeq" id="WP_075818172.1">
    <property type="nucleotide sequence ID" value="NZ_CAPNHH010000038.1"/>
</dbReference>
<dbReference type="Proteomes" id="UP000186341">
    <property type="component" value="Unassembled WGS sequence"/>
</dbReference>
<keyword evidence="1" id="KW-0378">Hydrolase</keyword>
<keyword evidence="3" id="KW-0812">Transmembrane</keyword>